<keyword evidence="2" id="KW-1185">Reference proteome</keyword>
<accession>A0AC61RC33</accession>
<proteinExistence type="predicted"/>
<sequence length="331" mass="36673">MRIIADDKIPFLRGRMESVADVSYVSPDAITREMVKNADALIVRTRTRCGAELLQGSSVGLVATATIGMDHIDLGWCRDNGIAVRNAARCNAPGVAQYVWSVLLRNGFDPRKDTLGVVGYGNIGSIVADWGNRLGCRVLVCDPPRKRAGYSDVRYLSLSQVLNEADAVTFHTPLTRDCEDATFHLVGRRELDMLKRGAIVINAARGEVVDNAAWKLHLKEGKTKAIIDTWEWEPNIDLELMRLATVATPHIAGYSLEGKQRATRMAIEAVEEYFGVECDKSGLEGAYSGGDGISMERICASYNPFVDTDNLRRTPDDFEGLRGRYDYRREP</sequence>
<reference evidence="1" key="1">
    <citation type="submission" date="2019-04" db="EMBL/GenBank/DDBJ databases">
        <title>Microbes associate with the intestines of laboratory mice.</title>
        <authorList>
            <person name="Navarre W."/>
            <person name="Wong E."/>
            <person name="Huang K."/>
            <person name="Tropini C."/>
            <person name="Ng K."/>
            <person name="Yu B."/>
        </authorList>
    </citation>
    <scope>NUCLEOTIDE SEQUENCE</scope>
    <source>
        <strain evidence="1">NM04_E33</strain>
    </source>
</reference>
<gene>
    <name evidence="1" type="ORF">E5331_17345</name>
</gene>
<organism evidence="1 2">
    <name type="scientific">Lepagella muris</name>
    <dbReference type="NCBI Taxonomy" id="3032870"/>
    <lineage>
        <taxon>Bacteria</taxon>
        <taxon>Pseudomonadati</taxon>
        <taxon>Bacteroidota</taxon>
        <taxon>Bacteroidia</taxon>
        <taxon>Bacteroidales</taxon>
        <taxon>Muribaculaceae</taxon>
        <taxon>Lepagella</taxon>
    </lineage>
</organism>
<dbReference type="Proteomes" id="UP000306319">
    <property type="component" value="Unassembled WGS sequence"/>
</dbReference>
<comment type="caution">
    <text evidence="1">The sequence shown here is derived from an EMBL/GenBank/DDBJ whole genome shotgun (WGS) entry which is preliminary data.</text>
</comment>
<name>A0AC61RC33_9BACT</name>
<dbReference type="EMBL" id="SRYB01000036">
    <property type="protein sequence ID" value="TGY76820.1"/>
    <property type="molecule type" value="Genomic_DNA"/>
</dbReference>
<evidence type="ECO:0000313" key="2">
    <source>
        <dbReference type="Proteomes" id="UP000306319"/>
    </source>
</evidence>
<evidence type="ECO:0000313" key="1">
    <source>
        <dbReference type="EMBL" id="TGY76820.1"/>
    </source>
</evidence>
<protein>
    <submittedName>
        <fullName evidence="1">4-phosphoerythronate dehydrogenase</fullName>
    </submittedName>
</protein>